<proteinExistence type="predicted"/>
<organism evidence="1 2">
    <name type="scientific">Rhododendron williamsianum</name>
    <dbReference type="NCBI Taxonomy" id="262921"/>
    <lineage>
        <taxon>Eukaryota</taxon>
        <taxon>Viridiplantae</taxon>
        <taxon>Streptophyta</taxon>
        <taxon>Embryophyta</taxon>
        <taxon>Tracheophyta</taxon>
        <taxon>Spermatophyta</taxon>
        <taxon>Magnoliopsida</taxon>
        <taxon>eudicotyledons</taxon>
        <taxon>Gunneridae</taxon>
        <taxon>Pentapetalae</taxon>
        <taxon>asterids</taxon>
        <taxon>Ericales</taxon>
        <taxon>Ericaceae</taxon>
        <taxon>Ericoideae</taxon>
        <taxon>Rhodoreae</taxon>
        <taxon>Rhododendron</taxon>
    </lineage>
</organism>
<reference evidence="1 2" key="1">
    <citation type="journal article" date="2019" name="Genome Biol. Evol.">
        <title>The Rhododendron genome and chromosomal organization provide insight into shared whole-genome duplications across the heath family (Ericaceae).</title>
        <authorList>
            <person name="Soza V.L."/>
            <person name="Lindsley D."/>
            <person name="Waalkes A."/>
            <person name="Ramage E."/>
            <person name="Patwardhan R.P."/>
            <person name="Burton J.N."/>
            <person name="Adey A."/>
            <person name="Kumar A."/>
            <person name="Qiu R."/>
            <person name="Shendure J."/>
            <person name="Hall B."/>
        </authorList>
    </citation>
    <scope>NUCLEOTIDE SEQUENCE [LARGE SCALE GENOMIC DNA]</scope>
    <source>
        <strain evidence="1">RSF 1966-606</strain>
    </source>
</reference>
<gene>
    <name evidence="1" type="ORF">C3L33_09225</name>
</gene>
<feature type="non-terminal residue" evidence="1">
    <location>
        <position position="1"/>
    </location>
</feature>
<dbReference type="Gene3D" id="3.80.10.10">
    <property type="entry name" value="Ribonuclease Inhibitor"/>
    <property type="match status" value="3"/>
</dbReference>
<dbReference type="InterPro" id="IPR032675">
    <property type="entry name" value="LRR_dom_sf"/>
</dbReference>
<dbReference type="OrthoDB" id="1896560at2759"/>
<comment type="caution">
    <text evidence="1">The sequence shown here is derived from an EMBL/GenBank/DDBJ whole genome shotgun (WGS) entry which is preliminary data.</text>
</comment>
<dbReference type="SUPFAM" id="SSF52047">
    <property type="entry name" value="RNI-like"/>
    <property type="match status" value="1"/>
</dbReference>
<evidence type="ECO:0000313" key="2">
    <source>
        <dbReference type="Proteomes" id="UP000428333"/>
    </source>
</evidence>
<evidence type="ECO:0008006" key="3">
    <source>
        <dbReference type="Google" id="ProtNLM"/>
    </source>
</evidence>
<dbReference type="Proteomes" id="UP000428333">
    <property type="component" value="Linkage Group LG05"/>
</dbReference>
<keyword evidence="2" id="KW-1185">Reference proteome</keyword>
<protein>
    <recommendedName>
        <fullName evidence="3">NB-ARC domain-containing protein</fullName>
    </recommendedName>
</protein>
<dbReference type="EMBL" id="QEFC01001231">
    <property type="protein sequence ID" value="KAE9458881.1"/>
    <property type="molecule type" value="Genomic_DNA"/>
</dbReference>
<name>A0A6A4LQT8_9ERIC</name>
<dbReference type="PANTHER" id="PTHR34630">
    <property type="entry name" value="OS11G0677101 PROTEIN"/>
    <property type="match status" value="1"/>
</dbReference>
<dbReference type="AlphaFoldDB" id="A0A6A4LQT8"/>
<dbReference type="PANTHER" id="PTHR34630:SF103">
    <property type="entry name" value="AND NB-ARC DOMAIN DISEASE RESISTANCE PROTEIN, PUTATIVE-RELATED"/>
    <property type="match status" value="1"/>
</dbReference>
<sequence>MSGWVDWCILDAGEFSRLQKLEVIECPKLFGHLPTNLPSLVDLGIKYCPELVSSLPDTTSLRELSLIECQGMQLEGQGVPSVEQLYISSFPSLKEFGSELVKNLKELTVDKCPSLLYFPLSEEMSHCYTSLEVLEVRKCESLKSLPLGLFPQLRSLRIKDCVNFETLLIPDGIELNLTSLSIRDCNNMLSFPCGGLPAPKLSSLNLYSCEKLKGLPEQMHTLLPSLGDLALWNCPEIESFPEGGLPSELSFLSIGNCKKLVGGRRDWGLQTLSSLKNLDLYDESEDALESFPEEGLLPSTLKYLKLGYMPNLKSLNKRGLQHLGSLESMHIDTAYLALSIAETSLPQGGRRGLA</sequence>
<evidence type="ECO:0000313" key="1">
    <source>
        <dbReference type="EMBL" id="KAE9458881.1"/>
    </source>
</evidence>
<accession>A0A6A4LQT8</accession>